<evidence type="ECO:0000256" key="4">
    <source>
        <dbReference type="ARBA" id="ARBA00022605"/>
    </source>
</evidence>
<keyword evidence="5" id="KW-0479">Metal-binding</keyword>
<dbReference type="PANTHER" id="PTHR23418:SF0">
    <property type="entry name" value="ACIREDUCTONE DIOXYGENASE"/>
    <property type="match status" value="1"/>
</dbReference>
<evidence type="ECO:0000256" key="10">
    <source>
        <dbReference type="ARBA" id="ARBA00039005"/>
    </source>
</evidence>
<dbReference type="RefSeq" id="WP_272418329.1">
    <property type="nucleotide sequence ID" value="NZ_JAGTJJ010000001.1"/>
</dbReference>
<proteinExistence type="predicted"/>
<dbReference type="SUPFAM" id="SSF51182">
    <property type="entry name" value="RmlC-like cupins"/>
    <property type="match status" value="1"/>
</dbReference>
<reference evidence="11 12" key="1">
    <citation type="submission" date="2021-04" db="EMBL/GenBank/DDBJ databases">
        <title>Genome analysis of Polyangium sp.</title>
        <authorList>
            <person name="Li Y."/>
            <person name="Wang J."/>
        </authorList>
    </citation>
    <scope>NUCLEOTIDE SEQUENCE [LARGE SCALE GENOMIC DNA]</scope>
    <source>
        <strain evidence="11 12">SDU14</strain>
    </source>
</reference>
<evidence type="ECO:0000313" key="12">
    <source>
        <dbReference type="Proteomes" id="UP001151081"/>
    </source>
</evidence>
<dbReference type="AlphaFoldDB" id="A0A9X4ANR8"/>
<gene>
    <name evidence="11" type="ORF">KEG57_02050</name>
</gene>
<evidence type="ECO:0000256" key="3">
    <source>
        <dbReference type="ARBA" id="ARBA00022596"/>
    </source>
</evidence>
<dbReference type="InterPro" id="IPR004313">
    <property type="entry name" value="ARD"/>
</dbReference>
<evidence type="ECO:0000256" key="7">
    <source>
        <dbReference type="ARBA" id="ARBA00023002"/>
    </source>
</evidence>
<keyword evidence="6" id="KW-0223">Dioxygenase</keyword>
<dbReference type="Proteomes" id="UP001151081">
    <property type="component" value="Unassembled WGS sequence"/>
</dbReference>
<sequence>MQAVWMSPSERVCSPEELRAEGILAEAFDPRSMQPFVDRICAERGFTKQDDVRLSVANPRDEATIAREIDEHLHLIAEVRLFLEGEGVYDVRATDERWVRIWVGPGDALVIPEKRYHRFLPSAQTSLRYLQPYAERGGLSPLYRASSEDTRAG</sequence>
<evidence type="ECO:0000256" key="8">
    <source>
        <dbReference type="ARBA" id="ARBA00023004"/>
    </source>
</evidence>
<dbReference type="InterPro" id="IPR014710">
    <property type="entry name" value="RmlC-like_jellyroll"/>
</dbReference>
<keyword evidence="3" id="KW-0533">Nickel</keyword>
<keyword evidence="9" id="KW-0486">Methionine biosynthesis</keyword>
<dbReference type="EC" id="1.13.11.54" evidence="10"/>
<evidence type="ECO:0000256" key="2">
    <source>
        <dbReference type="ARBA" id="ARBA00001954"/>
    </source>
</evidence>
<evidence type="ECO:0000313" key="11">
    <source>
        <dbReference type="EMBL" id="MDC3979264.1"/>
    </source>
</evidence>
<protein>
    <recommendedName>
        <fullName evidence="10">acireductone dioxygenase (Fe(2+)-requiring)</fullName>
        <ecNumber evidence="10">1.13.11.54</ecNumber>
    </recommendedName>
</protein>
<name>A0A9X4ANR8_9BACT</name>
<dbReference type="EMBL" id="JAGTJJ010000001">
    <property type="protein sequence ID" value="MDC3979264.1"/>
    <property type="molecule type" value="Genomic_DNA"/>
</dbReference>
<dbReference type="InterPro" id="IPR011051">
    <property type="entry name" value="RmlC_Cupin_sf"/>
</dbReference>
<evidence type="ECO:0000256" key="5">
    <source>
        <dbReference type="ARBA" id="ARBA00022723"/>
    </source>
</evidence>
<dbReference type="Gene3D" id="2.60.120.10">
    <property type="entry name" value="Jelly Rolls"/>
    <property type="match status" value="1"/>
</dbReference>
<dbReference type="Pfam" id="PF03079">
    <property type="entry name" value="ARD"/>
    <property type="match status" value="1"/>
</dbReference>
<accession>A0A9X4ANR8</accession>
<evidence type="ECO:0000256" key="1">
    <source>
        <dbReference type="ARBA" id="ARBA00000428"/>
    </source>
</evidence>
<keyword evidence="8" id="KW-0408">Iron</keyword>
<dbReference type="PANTHER" id="PTHR23418">
    <property type="entry name" value="ACIREDUCTONE DIOXYGENASE"/>
    <property type="match status" value="1"/>
</dbReference>
<dbReference type="CDD" id="cd02232">
    <property type="entry name" value="cupin_ARD"/>
    <property type="match status" value="1"/>
</dbReference>
<comment type="cofactor">
    <cofactor evidence="2">
        <name>Fe(2+)</name>
        <dbReference type="ChEBI" id="CHEBI:29033"/>
    </cofactor>
</comment>
<dbReference type="GO" id="GO:0009086">
    <property type="term" value="P:methionine biosynthetic process"/>
    <property type="evidence" value="ECO:0007669"/>
    <property type="project" value="UniProtKB-KW"/>
</dbReference>
<dbReference type="GO" id="GO:0010309">
    <property type="term" value="F:acireductone dioxygenase [iron(II)-requiring] activity"/>
    <property type="evidence" value="ECO:0007669"/>
    <property type="project" value="UniProtKB-EC"/>
</dbReference>
<comment type="caution">
    <text evidence="11">The sequence shown here is derived from an EMBL/GenBank/DDBJ whole genome shotgun (WGS) entry which is preliminary data.</text>
</comment>
<dbReference type="GO" id="GO:0046872">
    <property type="term" value="F:metal ion binding"/>
    <property type="evidence" value="ECO:0007669"/>
    <property type="project" value="UniProtKB-KW"/>
</dbReference>
<evidence type="ECO:0000256" key="9">
    <source>
        <dbReference type="ARBA" id="ARBA00023167"/>
    </source>
</evidence>
<keyword evidence="12" id="KW-1185">Reference proteome</keyword>
<comment type="catalytic activity">
    <reaction evidence="1">
        <text>1,2-dihydroxy-5-(methylsulfanyl)pent-1-en-3-one + O2 = 4-methylsulfanyl-2-oxobutanoate + formate + 2 H(+)</text>
        <dbReference type="Rhea" id="RHEA:24504"/>
        <dbReference type="ChEBI" id="CHEBI:15378"/>
        <dbReference type="ChEBI" id="CHEBI:15379"/>
        <dbReference type="ChEBI" id="CHEBI:15740"/>
        <dbReference type="ChEBI" id="CHEBI:16723"/>
        <dbReference type="ChEBI" id="CHEBI:49252"/>
        <dbReference type="EC" id="1.13.11.54"/>
    </reaction>
</comment>
<keyword evidence="7" id="KW-0560">Oxidoreductase</keyword>
<evidence type="ECO:0000256" key="6">
    <source>
        <dbReference type="ARBA" id="ARBA00022964"/>
    </source>
</evidence>
<organism evidence="11 12">
    <name type="scientific">Polyangium jinanense</name>
    <dbReference type="NCBI Taxonomy" id="2829994"/>
    <lineage>
        <taxon>Bacteria</taxon>
        <taxon>Pseudomonadati</taxon>
        <taxon>Myxococcota</taxon>
        <taxon>Polyangia</taxon>
        <taxon>Polyangiales</taxon>
        <taxon>Polyangiaceae</taxon>
        <taxon>Polyangium</taxon>
    </lineage>
</organism>
<keyword evidence="4" id="KW-0028">Amino-acid biosynthesis</keyword>